<dbReference type="RefSeq" id="XP_016354447.1">
    <property type="nucleotide sequence ID" value="XM_016498961.1"/>
</dbReference>
<dbReference type="CDD" id="cd00042">
    <property type="entry name" value="CY"/>
    <property type="match status" value="2"/>
</dbReference>
<evidence type="ECO:0000256" key="7">
    <source>
        <dbReference type="SAM" id="SignalP"/>
    </source>
</evidence>
<dbReference type="Proteomes" id="UP000472260">
    <property type="component" value="Unassembled WGS sequence"/>
</dbReference>
<dbReference type="FunFam" id="3.10.450.10:FF:000002">
    <property type="entry name" value="Kininogen 1"/>
    <property type="match status" value="1"/>
</dbReference>
<keyword evidence="3 7" id="KW-0732">Signal</keyword>
<reference evidence="9" key="1">
    <citation type="submission" date="2025-08" db="UniProtKB">
        <authorList>
            <consortium name="Ensembl"/>
        </authorList>
    </citation>
    <scope>IDENTIFICATION</scope>
</reference>
<dbReference type="GO" id="GO:0004869">
    <property type="term" value="F:cysteine-type endopeptidase inhibitor activity"/>
    <property type="evidence" value="ECO:0007669"/>
    <property type="project" value="UniProtKB-KW"/>
</dbReference>
<dbReference type="GO" id="GO:0007204">
    <property type="term" value="P:positive regulation of cytosolic calcium ion concentration"/>
    <property type="evidence" value="ECO:0007669"/>
    <property type="project" value="TreeGrafter"/>
</dbReference>
<dbReference type="PANTHER" id="PTHR13814:SF12">
    <property type="entry name" value="KININOGEN-1"/>
    <property type="match status" value="1"/>
</dbReference>
<evidence type="ECO:0000256" key="1">
    <source>
        <dbReference type="ARBA" id="ARBA00022690"/>
    </source>
</evidence>
<feature type="compositionally biased region" description="Polar residues" evidence="6">
    <location>
        <begin position="294"/>
        <end position="303"/>
    </location>
</feature>
<dbReference type="Gene3D" id="3.10.450.10">
    <property type="match status" value="2"/>
</dbReference>
<dbReference type="Pfam" id="PF00031">
    <property type="entry name" value="Cystatin"/>
    <property type="match status" value="2"/>
</dbReference>
<proteinExistence type="predicted"/>
<dbReference type="OrthoDB" id="9937817at2759"/>
<dbReference type="Ensembl" id="ENSSANT00000104009.1">
    <property type="protein sequence ID" value="ENSSANP00000097943.1"/>
    <property type="gene ID" value="ENSSANG00000048238.1"/>
</dbReference>
<feature type="region of interest" description="Disordered" evidence="6">
    <location>
        <begin position="265"/>
        <end position="346"/>
    </location>
</feature>
<feature type="domain" description="Cystatin kininogen-type" evidence="8">
    <location>
        <begin position="30"/>
        <end position="134"/>
    </location>
</feature>
<evidence type="ECO:0000256" key="4">
    <source>
        <dbReference type="ARBA" id="ARBA00023157"/>
    </source>
</evidence>
<feature type="chain" id="PRO_5025371330" evidence="7">
    <location>
        <begin position="23"/>
        <end position="346"/>
    </location>
</feature>
<dbReference type="SMART" id="SM00043">
    <property type="entry name" value="CY"/>
    <property type="match status" value="2"/>
</dbReference>
<evidence type="ECO:0000259" key="8">
    <source>
        <dbReference type="PROSITE" id="PS51647"/>
    </source>
</evidence>
<protein>
    <submittedName>
        <fullName evidence="9">T-kininogen 2-like</fullName>
    </submittedName>
</protein>
<dbReference type="KEGG" id="sanh:107698046"/>
<feature type="compositionally biased region" description="Polar residues" evidence="6">
    <location>
        <begin position="321"/>
        <end position="331"/>
    </location>
</feature>
<keyword evidence="10" id="KW-1185">Reference proteome</keyword>
<keyword evidence="4" id="KW-1015">Disulfide bond</keyword>
<dbReference type="GeneID" id="107698046"/>
<dbReference type="InterPro" id="IPR000010">
    <property type="entry name" value="Cystatin_dom"/>
</dbReference>
<dbReference type="SUPFAM" id="SSF54403">
    <property type="entry name" value="Cystatin/monellin"/>
    <property type="match status" value="2"/>
</dbReference>
<evidence type="ECO:0000256" key="6">
    <source>
        <dbReference type="SAM" id="MobiDB-lite"/>
    </source>
</evidence>
<dbReference type="InterPro" id="IPR046350">
    <property type="entry name" value="Cystatin_sf"/>
</dbReference>
<evidence type="ECO:0000256" key="5">
    <source>
        <dbReference type="ARBA" id="ARBA00023180"/>
    </source>
</evidence>
<keyword evidence="2" id="KW-0789">Thiol protease inhibitor</keyword>
<accession>A0A671SQD2</accession>
<dbReference type="PROSITE" id="PS51647">
    <property type="entry name" value="CYSTATIN_KININOGEN"/>
    <property type="match status" value="2"/>
</dbReference>
<feature type="compositionally biased region" description="Basic and acidic residues" evidence="6">
    <location>
        <begin position="271"/>
        <end position="292"/>
    </location>
</feature>
<dbReference type="InterPro" id="IPR050735">
    <property type="entry name" value="Kininogen_Fetuin_HRG"/>
</dbReference>
<evidence type="ECO:0000256" key="2">
    <source>
        <dbReference type="ARBA" id="ARBA00022704"/>
    </source>
</evidence>
<dbReference type="GO" id="GO:0030195">
    <property type="term" value="P:negative regulation of blood coagulation"/>
    <property type="evidence" value="ECO:0007669"/>
    <property type="project" value="TreeGrafter"/>
</dbReference>
<dbReference type="GO" id="GO:0072562">
    <property type="term" value="C:blood microparticle"/>
    <property type="evidence" value="ECO:0007669"/>
    <property type="project" value="TreeGrafter"/>
</dbReference>
<reference evidence="9" key="2">
    <citation type="submission" date="2025-09" db="UniProtKB">
        <authorList>
            <consortium name="Ensembl"/>
        </authorList>
    </citation>
    <scope>IDENTIFICATION</scope>
</reference>
<feature type="signal peptide" evidence="7">
    <location>
        <begin position="1"/>
        <end position="22"/>
    </location>
</feature>
<dbReference type="InterPro" id="IPR027358">
    <property type="entry name" value="Kininogen-type_cystatin_dom"/>
</dbReference>
<dbReference type="AlphaFoldDB" id="A0A671SQD2"/>
<evidence type="ECO:0000256" key="3">
    <source>
        <dbReference type="ARBA" id="ARBA00022729"/>
    </source>
</evidence>
<keyword evidence="5" id="KW-0325">Glycoprotein</keyword>
<gene>
    <name evidence="9" type="primary">LOC107698046</name>
</gene>
<evidence type="ECO:0000313" key="9">
    <source>
        <dbReference type="Ensembl" id="ENSSANP00000097943.1"/>
    </source>
</evidence>
<evidence type="ECO:0000313" key="10">
    <source>
        <dbReference type="Proteomes" id="UP000472260"/>
    </source>
</evidence>
<keyword evidence="1" id="KW-0646">Protease inhibitor</keyword>
<name>A0A671SQD2_9TELE</name>
<dbReference type="PANTHER" id="PTHR13814">
    <property type="entry name" value="FETUIN"/>
    <property type="match status" value="1"/>
</dbReference>
<feature type="domain" description="Cystatin kininogen-type" evidence="8">
    <location>
        <begin position="150"/>
        <end position="255"/>
    </location>
</feature>
<sequence length="346" mass="38783">MMRDKILTVFALAWLYSSGGRGQTDIKIPCNDKRVEDVVNVTLSAHNKILTEGAQLALYEILEATKAQNESAEVVFVRFTSRETDCPAGADKVWHECDYLQQADKALRICHAKVLFTEADQELLLHDCSAEPAASSKVAPCLGCPEMIELHHEELREPLIHSLSKANGMINHMHFFIFRDLTSATKQVVAGFRYKLQFEIEKSNCTRAEFKAVTEECHPMQENTEVLQCNSTVDVAPWRHEVPEVHVECQAVFVKTVARFKRPPGWSPLRIKPEKQPSPKTQVKESSEESKESIGTTQSTPLNCPTKPWREFKPLVISIAPPNTTESSQPDPTAADTALNDQDLTS</sequence>
<organism evidence="9 10">
    <name type="scientific">Sinocyclocheilus anshuiensis</name>
    <dbReference type="NCBI Taxonomy" id="1608454"/>
    <lineage>
        <taxon>Eukaryota</taxon>
        <taxon>Metazoa</taxon>
        <taxon>Chordata</taxon>
        <taxon>Craniata</taxon>
        <taxon>Vertebrata</taxon>
        <taxon>Euteleostomi</taxon>
        <taxon>Actinopterygii</taxon>
        <taxon>Neopterygii</taxon>
        <taxon>Teleostei</taxon>
        <taxon>Ostariophysi</taxon>
        <taxon>Cypriniformes</taxon>
        <taxon>Cyprinidae</taxon>
        <taxon>Cyprininae</taxon>
        <taxon>Sinocyclocheilus</taxon>
    </lineage>
</organism>